<evidence type="ECO:0000313" key="13">
    <source>
        <dbReference type="Proteomes" id="UP000236416"/>
    </source>
</evidence>
<dbReference type="GO" id="GO:0004177">
    <property type="term" value="F:aminopeptidase activity"/>
    <property type="evidence" value="ECO:0007669"/>
    <property type="project" value="UniProtKB-KW"/>
</dbReference>
<accession>A0A2K4MT58</accession>
<evidence type="ECO:0000256" key="4">
    <source>
        <dbReference type="ARBA" id="ARBA00022729"/>
    </source>
</evidence>
<dbReference type="InterPro" id="IPR007484">
    <property type="entry name" value="Peptidase_M28"/>
</dbReference>
<dbReference type="GO" id="GO:0006508">
    <property type="term" value="P:proteolysis"/>
    <property type="evidence" value="ECO:0007669"/>
    <property type="project" value="UniProtKB-KW"/>
</dbReference>
<dbReference type="Pfam" id="PF04389">
    <property type="entry name" value="Peptidase_M28"/>
    <property type="match status" value="1"/>
</dbReference>
<evidence type="ECO:0000256" key="7">
    <source>
        <dbReference type="PIRSR" id="PIRSR036685-1"/>
    </source>
</evidence>
<comment type="caution">
    <text evidence="12">The sequence shown here is derived from an EMBL/GenBank/DDBJ whole genome shotgun (WGS) entry which is preliminary data.</text>
</comment>
<feature type="chain" id="PRO_5014454517" evidence="10">
    <location>
        <begin position="22"/>
        <end position="414"/>
    </location>
</feature>
<feature type="binding site" evidence="7">
    <location>
        <position position="375"/>
    </location>
    <ligand>
        <name>Zn(2+)</name>
        <dbReference type="ChEBI" id="CHEBI:29105"/>
        <label>2</label>
        <note>catalytic</note>
    </ligand>
</feature>
<evidence type="ECO:0000256" key="2">
    <source>
        <dbReference type="ARBA" id="ARBA00022670"/>
    </source>
</evidence>
<feature type="binding site" evidence="7">
    <location>
        <position position="271"/>
    </location>
    <ligand>
        <name>Zn(2+)</name>
        <dbReference type="ChEBI" id="CHEBI:29105"/>
        <label>2</label>
        <note>catalytic</note>
    </ligand>
</feature>
<dbReference type="PANTHER" id="PTHR12147">
    <property type="entry name" value="METALLOPEPTIDASE M28 FAMILY MEMBER"/>
    <property type="match status" value="1"/>
</dbReference>
<evidence type="ECO:0000256" key="10">
    <source>
        <dbReference type="SAM" id="SignalP"/>
    </source>
</evidence>
<organism evidence="12 13">
    <name type="scientific">Chromobacterium sinusclupearum</name>
    <dbReference type="NCBI Taxonomy" id="2077146"/>
    <lineage>
        <taxon>Bacteria</taxon>
        <taxon>Pseudomonadati</taxon>
        <taxon>Pseudomonadota</taxon>
        <taxon>Betaproteobacteria</taxon>
        <taxon>Neisseriales</taxon>
        <taxon>Chromobacteriaceae</taxon>
        <taxon>Chromobacterium</taxon>
    </lineage>
</organism>
<evidence type="ECO:0000256" key="3">
    <source>
        <dbReference type="ARBA" id="ARBA00022723"/>
    </source>
</evidence>
<dbReference type="Proteomes" id="UP000236416">
    <property type="component" value="Unassembled WGS sequence"/>
</dbReference>
<dbReference type="EMBL" id="PPTF01000010">
    <property type="protein sequence ID" value="POB00275.1"/>
    <property type="molecule type" value="Genomic_DNA"/>
</dbReference>
<feature type="binding site" evidence="7">
    <location>
        <position position="298"/>
    </location>
    <ligand>
        <name>Zn(2+)</name>
        <dbReference type="ChEBI" id="CHEBI:29105"/>
        <label>1</label>
    </ligand>
</feature>
<feature type="domain" description="Peptidase M28" evidence="11">
    <location>
        <begin position="197"/>
        <end position="393"/>
    </location>
</feature>
<feature type="signal peptide" evidence="10">
    <location>
        <begin position="1"/>
        <end position="21"/>
    </location>
</feature>
<dbReference type="InterPro" id="IPR045175">
    <property type="entry name" value="M28_fam"/>
</dbReference>
<feature type="binding site" evidence="7">
    <location>
        <position position="216"/>
    </location>
    <ligand>
        <name>Zn(2+)</name>
        <dbReference type="ChEBI" id="CHEBI:29105"/>
        <label>1</label>
    </ligand>
</feature>
<dbReference type="SUPFAM" id="SSF53187">
    <property type="entry name" value="Zn-dependent exopeptidases"/>
    <property type="match status" value="1"/>
</dbReference>
<dbReference type="PIRSF" id="PIRSF036685">
    <property type="entry name" value="BacLeuNPeptidase"/>
    <property type="match status" value="1"/>
</dbReference>
<evidence type="ECO:0000256" key="1">
    <source>
        <dbReference type="ARBA" id="ARBA00022438"/>
    </source>
</evidence>
<feature type="region of interest" description="Disordered" evidence="9">
    <location>
        <begin position="219"/>
        <end position="238"/>
    </location>
</feature>
<dbReference type="GO" id="GO:0008235">
    <property type="term" value="F:metalloexopeptidase activity"/>
    <property type="evidence" value="ECO:0007669"/>
    <property type="project" value="InterPro"/>
</dbReference>
<keyword evidence="1 12" id="KW-0031">Aminopeptidase</keyword>
<keyword evidence="3 7" id="KW-0479">Metal-binding</keyword>
<evidence type="ECO:0000256" key="5">
    <source>
        <dbReference type="ARBA" id="ARBA00022801"/>
    </source>
</evidence>
<evidence type="ECO:0000259" key="11">
    <source>
        <dbReference type="Pfam" id="PF04389"/>
    </source>
</evidence>
<sequence length="414" mass="44266">MLKLRQTALLVLLGLAGAAQAQPVWISVGDQGYQLLRQLDGRAQSQESRTLAADGRLAKGTAGETVHLVQVDEALLPKLSDAIHDKLRHCGGYIVHGSLKEARAALNGPAAPLAALKAPSYAIDNQATVNKLLPQLQDSNVLATIQSLSSYQNRFYTTSHGVNASNWIASQWKQLAGNRGDVTVEQISHAGWPQKSVILTIKGTDNAAETVVLGGHLDSTVGNGTGESSRAPGADDDASGVASLTEVARVLLAGNYQPRRTIKFMAYAAEEVGLRGSADIAKRFKQQQTKVVGALQLDMTNYQGDEQDIFLFTDYTNAAQNTFLANLAKAYLPDLTVGYSQCGYACSDHASWTAQGYAASFPFESSFDNSNPYIHTRNDTLANSDSQARHALKFSQLALAYAVELGSDGPAAQR</sequence>
<keyword evidence="2" id="KW-0645">Protease</keyword>
<keyword evidence="4 10" id="KW-0732">Signal</keyword>
<evidence type="ECO:0000313" key="12">
    <source>
        <dbReference type="EMBL" id="POB00275.1"/>
    </source>
</evidence>
<proteinExistence type="predicted"/>
<keyword evidence="13" id="KW-1185">Reference proteome</keyword>
<keyword evidence="5" id="KW-0378">Hydrolase</keyword>
<protein>
    <submittedName>
        <fullName evidence="12">Aminopeptidase</fullName>
    </submittedName>
</protein>
<evidence type="ECO:0000256" key="6">
    <source>
        <dbReference type="ARBA" id="ARBA00022833"/>
    </source>
</evidence>
<reference evidence="12 13" key="1">
    <citation type="submission" date="2018-01" db="EMBL/GenBank/DDBJ databases">
        <title>Genomic Sequence of Chromobacterium MWU13-2610 from wild cranberry bogs within the Cape Cod National Seashore.</title>
        <authorList>
            <person name="O'Hara-Hanley K."/>
            <person name="Soby S."/>
            <person name="Harrison A."/>
        </authorList>
    </citation>
    <scope>NUCLEOTIDE SEQUENCE [LARGE SCALE GENOMIC DNA]</scope>
    <source>
        <strain evidence="12 13">MWU13-2610</strain>
    </source>
</reference>
<feature type="binding site" evidence="7">
    <location>
        <position position="236"/>
    </location>
    <ligand>
        <name>Zn(2+)</name>
        <dbReference type="ChEBI" id="CHEBI:29105"/>
        <label>1</label>
    </ligand>
</feature>
<keyword evidence="6 7" id="KW-0862">Zinc</keyword>
<evidence type="ECO:0000256" key="8">
    <source>
        <dbReference type="PIRSR" id="PIRSR036685-2"/>
    </source>
</evidence>
<comment type="cofactor">
    <cofactor evidence="7">
        <name>Zn(2+)</name>
        <dbReference type="ChEBI" id="CHEBI:29105"/>
    </cofactor>
    <text evidence="7">Binds 2 Zn(2+) ions per subunit.</text>
</comment>
<dbReference type="GO" id="GO:0046872">
    <property type="term" value="F:metal ion binding"/>
    <property type="evidence" value="ECO:0007669"/>
    <property type="project" value="UniProtKB-KW"/>
</dbReference>
<dbReference type="AlphaFoldDB" id="A0A2K4MT58"/>
<dbReference type="PANTHER" id="PTHR12147:SF56">
    <property type="entry name" value="AMINOPEPTIDASE YDR415C-RELATED"/>
    <property type="match status" value="1"/>
</dbReference>
<gene>
    <name evidence="12" type="ORF">C2134_02430</name>
</gene>
<name>A0A2K4MT58_9NEIS</name>
<dbReference type="InterPro" id="IPR012189">
    <property type="entry name" value="Pept_M28E_Ap1"/>
</dbReference>
<dbReference type="Gene3D" id="3.40.630.10">
    <property type="entry name" value="Zn peptidases"/>
    <property type="match status" value="1"/>
</dbReference>
<evidence type="ECO:0000256" key="9">
    <source>
        <dbReference type="SAM" id="MobiDB-lite"/>
    </source>
</evidence>
<dbReference type="RefSeq" id="WP_103317270.1">
    <property type="nucleotide sequence ID" value="NZ_PPTF01000010.1"/>
</dbReference>
<keyword evidence="8" id="KW-1015">Disulfide bond</keyword>
<feature type="disulfide bond" evidence="8">
    <location>
        <begin position="342"/>
        <end position="346"/>
    </location>
</feature>
<dbReference type="CDD" id="cd03879">
    <property type="entry name" value="M28_AAP"/>
    <property type="match status" value="1"/>
</dbReference>